<dbReference type="InterPro" id="IPR014026">
    <property type="entry name" value="UDP-Glc/GDP-Man_DH_dimer"/>
</dbReference>
<dbReference type="PANTHER" id="PTHR43491">
    <property type="entry name" value="UDP-N-ACETYL-D-MANNOSAMINE DEHYDROGENASE"/>
    <property type="match status" value="1"/>
</dbReference>
<dbReference type="GO" id="GO:0051287">
    <property type="term" value="F:NAD binding"/>
    <property type="evidence" value="ECO:0007669"/>
    <property type="project" value="InterPro"/>
</dbReference>
<organism evidence="5 6">
    <name type="scientific">Parasphingorhabdus halotolerans</name>
    <dbReference type="NCBI Taxonomy" id="2725558"/>
    <lineage>
        <taxon>Bacteria</taxon>
        <taxon>Pseudomonadati</taxon>
        <taxon>Pseudomonadota</taxon>
        <taxon>Alphaproteobacteria</taxon>
        <taxon>Sphingomonadales</taxon>
        <taxon>Sphingomonadaceae</taxon>
        <taxon>Parasphingorhabdus</taxon>
    </lineage>
</organism>
<dbReference type="InterPro" id="IPR036291">
    <property type="entry name" value="NAD(P)-bd_dom_sf"/>
</dbReference>
<evidence type="ECO:0000313" key="6">
    <source>
        <dbReference type="Proteomes" id="UP000501600"/>
    </source>
</evidence>
<dbReference type="Pfam" id="PF00984">
    <property type="entry name" value="UDPG_MGDP_dh"/>
    <property type="match status" value="1"/>
</dbReference>
<comment type="similarity">
    <text evidence="3">Belongs to the UDP-glucose/GDP-mannose dehydrogenase family.</text>
</comment>
<dbReference type="PIRSF" id="PIRSF000124">
    <property type="entry name" value="UDPglc_GDPman_dh"/>
    <property type="match status" value="1"/>
</dbReference>
<evidence type="ECO:0000256" key="1">
    <source>
        <dbReference type="ARBA" id="ARBA00023002"/>
    </source>
</evidence>
<dbReference type="EMBL" id="CP051217">
    <property type="protein sequence ID" value="QJB69740.1"/>
    <property type="molecule type" value="Genomic_DNA"/>
</dbReference>
<dbReference type="SUPFAM" id="SSF51735">
    <property type="entry name" value="NAD(P)-binding Rossmann-fold domains"/>
    <property type="match status" value="1"/>
</dbReference>
<dbReference type="GO" id="GO:0016628">
    <property type="term" value="F:oxidoreductase activity, acting on the CH-CH group of donors, NAD or NADP as acceptor"/>
    <property type="evidence" value="ECO:0007669"/>
    <property type="project" value="InterPro"/>
</dbReference>
<dbReference type="InterPro" id="IPR014027">
    <property type="entry name" value="UDP-Glc/GDP-Man_DH_C"/>
</dbReference>
<protein>
    <submittedName>
        <fullName evidence="5">Nucleotide sugar dehydrogenase</fullName>
    </submittedName>
</protein>
<dbReference type="Proteomes" id="UP000501600">
    <property type="component" value="Chromosome"/>
</dbReference>
<dbReference type="SMART" id="SM00984">
    <property type="entry name" value="UDPG_MGDP_dh_C"/>
    <property type="match status" value="1"/>
</dbReference>
<dbReference type="InterPro" id="IPR028359">
    <property type="entry name" value="UDP_ManNAc/GlcNAc_DH"/>
</dbReference>
<dbReference type="PANTHER" id="PTHR43491:SF1">
    <property type="entry name" value="UDP-N-ACETYL-D-MANNOSAMINE DEHYDROGENASE"/>
    <property type="match status" value="1"/>
</dbReference>
<dbReference type="PIRSF" id="PIRSF500136">
    <property type="entry name" value="UDP_ManNAc_DH"/>
    <property type="match status" value="1"/>
</dbReference>
<evidence type="ECO:0000256" key="2">
    <source>
        <dbReference type="ARBA" id="ARBA00023027"/>
    </source>
</evidence>
<dbReference type="InterPro" id="IPR036220">
    <property type="entry name" value="UDP-Glc/GDP-Man_DH_C_sf"/>
</dbReference>
<dbReference type="GO" id="GO:0016616">
    <property type="term" value="F:oxidoreductase activity, acting on the CH-OH group of donors, NAD or NADP as acceptor"/>
    <property type="evidence" value="ECO:0007669"/>
    <property type="project" value="InterPro"/>
</dbReference>
<proteinExistence type="inferred from homology"/>
<name>A0A6H2DMX9_9SPHN</name>
<dbReference type="SUPFAM" id="SSF48179">
    <property type="entry name" value="6-phosphogluconate dehydrogenase C-terminal domain-like"/>
    <property type="match status" value="1"/>
</dbReference>
<feature type="domain" description="UDP-glucose/GDP-mannose dehydrogenase C-terminal" evidence="4">
    <location>
        <begin position="337"/>
        <end position="437"/>
    </location>
</feature>
<dbReference type="GO" id="GO:0000271">
    <property type="term" value="P:polysaccharide biosynthetic process"/>
    <property type="evidence" value="ECO:0007669"/>
    <property type="project" value="InterPro"/>
</dbReference>
<keyword evidence="2" id="KW-0520">NAD</keyword>
<dbReference type="InterPro" id="IPR008927">
    <property type="entry name" value="6-PGluconate_DH-like_C_sf"/>
</dbReference>
<keyword evidence="6" id="KW-1185">Reference proteome</keyword>
<dbReference type="AlphaFoldDB" id="A0A6H2DMX9"/>
<dbReference type="InterPro" id="IPR017476">
    <property type="entry name" value="UDP-Glc/GDP-Man"/>
</dbReference>
<dbReference type="KEGG" id="phao:HF685_11020"/>
<dbReference type="Pfam" id="PF03721">
    <property type="entry name" value="UDPG_MGDP_dh_N"/>
    <property type="match status" value="1"/>
</dbReference>
<accession>A0A6H2DMX9</accession>
<sequence>MTNIESVPSEALFQRVSERESKVGIIGMGYVGLPLAVAAFDAGFSIFGFDVDPSKIESINNGVSPIGRIGNAKIQAMRDAKRFEVTSEFSNLAECDVVIICVPTPLNKYREPDLSYVVDTTRSIASNLRPGQIISLESTTYPGTTRDVMRPILEEGGLKSGEDFFLAYSPEREDPGNPDFHTASIPKVVGGDGQAASRIAEAFYGAVVDIVVPVASCEVAEAVKLTENIFRSVNIALVNELKVIYDRMGINVWEVIDAAKTKPFGFMPFYPGPGLGGHCIPIDPFYLTWKAREYHVPTRFIELAGEINTNAPYLVVDQLMESLSTHRKKCMAEARILMLGVAYKRNVEDTRESPAFSLIEEIETRGGVVDFHDPYVAVVPHMREHENMSGRESIDLTAENVSGYDAVLVCTDHDGVDYKMVGDAAKLIVDTRNVMAKFDKGAATVVRA</sequence>
<dbReference type="Gene3D" id="3.40.50.720">
    <property type="entry name" value="NAD(P)-binding Rossmann-like Domain"/>
    <property type="match status" value="2"/>
</dbReference>
<dbReference type="SUPFAM" id="SSF52413">
    <property type="entry name" value="UDP-glucose/GDP-mannose dehydrogenase C-terminal domain"/>
    <property type="match status" value="1"/>
</dbReference>
<dbReference type="InterPro" id="IPR001732">
    <property type="entry name" value="UDP-Glc/GDP-Man_DH_N"/>
</dbReference>
<evidence type="ECO:0000259" key="4">
    <source>
        <dbReference type="SMART" id="SM00984"/>
    </source>
</evidence>
<dbReference type="RefSeq" id="WP_168819976.1">
    <property type="nucleotide sequence ID" value="NZ_CP051217.1"/>
</dbReference>
<evidence type="ECO:0000313" key="5">
    <source>
        <dbReference type="EMBL" id="QJB69740.1"/>
    </source>
</evidence>
<dbReference type="Pfam" id="PF03720">
    <property type="entry name" value="UDPG_MGDP_dh_C"/>
    <property type="match status" value="1"/>
</dbReference>
<gene>
    <name evidence="5" type="ORF">HF685_11020</name>
</gene>
<keyword evidence="1" id="KW-0560">Oxidoreductase</keyword>
<evidence type="ECO:0000256" key="3">
    <source>
        <dbReference type="PIRNR" id="PIRNR000124"/>
    </source>
</evidence>
<reference evidence="5 6" key="1">
    <citation type="submission" date="2020-04" db="EMBL/GenBank/DDBJ databases">
        <title>Genome sequence for Sphingorhabdus sp. strain M1.</title>
        <authorList>
            <person name="Park S.-J."/>
        </authorList>
    </citation>
    <scope>NUCLEOTIDE SEQUENCE [LARGE SCALE GENOMIC DNA]</scope>
    <source>
        <strain evidence="5 6">JK6</strain>
    </source>
</reference>
<dbReference type="NCBIfam" id="TIGR03026">
    <property type="entry name" value="NDP-sugDHase"/>
    <property type="match status" value="1"/>
</dbReference>